<proteinExistence type="predicted"/>
<evidence type="ECO:0000259" key="1">
    <source>
        <dbReference type="Pfam" id="PF10988"/>
    </source>
</evidence>
<protein>
    <recommendedName>
        <fullName evidence="1">Putative auto-transporter adhesin head GIN domain-containing protein</fullName>
    </recommendedName>
</protein>
<evidence type="ECO:0000313" key="2">
    <source>
        <dbReference type="EMBL" id="NER09513.1"/>
    </source>
</evidence>
<organism evidence="2 3">
    <name type="scientific">Muriicola jejuensis</name>
    <dbReference type="NCBI Taxonomy" id="504488"/>
    <lineage>
        <taxon>Bacteria</taxon>
        <taxon>Pseudomonadati</taxon>
        <taxon>Bacteroidota</taxon>
        <taxon>Flavobacteriia</taxon>
        <taxon>Flavobacteriales</taxon>
        <taxon>Flavobacteriaceae</taxon>
        <taxon>Muriicola</taxon>
    </lineage>
</organism>
<name>A0A6P0UE16_9FLAO</name>
<gene>
    <name evidence="2" type="ORF">GWK09_03205</name>
</gene>
<dbReference type="Gene3D" id="2.160.20.120">
    <property type="match status" value="1"/>
</dbReference>
<dbReference type="Proteomes" id="UP000468443">
    <property type="component" value="Unassembled WGS sequence"/>
</dbReference>
<dbReference type="InterPro" id="IPR021255">
    <property type="entry name" value="DUF2807"/>
</dbReference>
<evidence type="ECO:0000313" key="3">
    <source>
        <dbReference type="Proteomes" id="UP000468443"/>
    </source>
</evidence>
<sequence length="280" mass="31238">MKIALRFLLVLFLFTCTLELQAQRKPKLKGNREVTTVTESLPPFSRLELLHDLQIVLKRSAEEAYTITADDNLVDVIKFKVNDGTLVISSFYDITAKKELSIVVSFSQLDAIIVQAGRVETGEGEKLNTDALRIETRGDSRVVLDGDVGNLSVEMRDNSKGEFTMTADSLAVDMRQKSDAQLYVNSFSGSVNIQDNTVLQMEGTSGSFDLEIKGDGKLRAQDFEVDDLRASFSGSADTRIFARNRLQISLTGTSRCYLFSEPEITLTTFKDSAEFFKRNK</sequence>
<accession>A0A6P0UE16</accession>
<feature type="domain" description="Putative auto-transporter adhesin head GIN" evidence="1">
    <location>
        <begin position="44"/>
        <end position="177"/>
    </location>
</feature>
<dbReference type="AlphaFoldDB" id="A0A6P0UE16"/>
<comment type="caution">
    <text evidence="2">The sequence shown here is derived from an EMBL/GenBank/DDBJ whole genome shotgun (WGS) entry which is preliminary data.</text>
</comment>
<keyword evidence="3" id="KW-1185">Reference proteome</keyword>
<dbReference type="RefSeq" id="WP_163691565.1">
    <property type="nucleotide sequence ID" value="NZ_FXTW01000001.1"/>
</dbReference>
<reference evidence="2 3" key="1">
    <citation type="submission" date="2020-01" db="EMBL/GenBank/DDBJ databases">
        <title>Muriicola jejuensis KCTC 22299.</title>
        <authorList>
            <person name="Wang G."/>
        </authorList>
    </citation>
    <scope>NUCLEOTIDE SEQUENCE [LARGE SCALE GENOMIC DNA]</scope>
    <source>
        <strain evidence="2 3">KCTC 22299</strain>
    </source>
</reference>
<dbReference type="EMBL" id="JAABOP010000001">
    <property type="protein sequence ID" value="NER09513.1"/>
    <property type="molecule type" value="Genomic_DNA"/>
</dbReference>
<dbReference type="Pfam" id="PF10988">
    <property type="entry name" value="DUF2807"/>
    <property type="match status" value="1"/>
</dbReference>